<proteinExistence type="predicted"/>
<evidence type="ECO:0000313" key="4">
    <source>
        <dbReference type="Proteomes" id="UP001054902"/>
    </source>
</evidence>
<feature type="region of interest" description="Disordered" evidence="2">
    <location>
        <begin position="645"/>
        <end position="681"/>
    </location>
</feature>
<feature type="compositionally biased region" description="Basic and acidic residues" evidence="2">
    <location>
        <begin position="664"/>
        <end position="678"/>
    </location>
</feature>
<protein>
    <submittedName>
        <fullName evidence="3">Uncharacterized protein</fullName>
    </submittedName>
</protein>
<gene>
    <name evidence="3" type="ORF">CTEN210_16332</name>
</gene>
<dbReference type="InterPro" id="IPR013762">
    <property type="entry name" value="Integrase-like_cat_sf"/>
</dbReference>
<dbReference type="GO" id="GO:0006310">
    <property type="term" value="P:DNA recombination"/>
    <property type="evidence" value="ECO:0007669"/>
    <property type="project" value="UniProtKB-KW"/>
</dbReference>
<comment type="caution">
    <text evidence="3">The sequence shown here is derived from an EMBL/GenBank/DDBJ whole genome shotgun (WGS) entry which is preliminary data.</text>
</comment>
<dbReference type="InterPro" id="IPR011010">
    <property type="entry name" value="DNA_brk_join_enz"/>
</dbReference>
<dbReference type="Proteomes" id="UP001054902">
    <property type="component" value="Unassembled WGS sequence"/>
</dbReference>
<evidence type="ECO:0000256" key="1">
    <source>
        <dbReference type="ARBA" id="ARBA00023172"/>
    </source>
</evidence>
<dbReference type="SUPFAM" id="SSF56349">
    <property type="entry name" value="DNA breaking-rejoining enzymes"/>
    <property type="match status" value="1"/>
</dbReference>
<evidence type="ECO:0000256" key="2">
    <source>
        <dbReference type="SAM" id="MobiDB-lite"/>
    </source>
</evidence>
<keyword evidence="4" id="KW-1185">Reference proteome</keyword>
<organism evidence="3 4">
    <name type="scientific">Chaetoceros tenuissimus</name>
    <dbReference type="NCBI Taxonomy" id="426638"/>
    <lineage>
        <taxon>Eukaryota</taxon>
        <taxon>Sar</taxon>
        <taxon>Stramenopiles</taxon>
        <taxon>Ochrophyta</taxon>
        <taxon>Bacillariophyta</taxon>
        <taxon>Coscinodiscophyceae</taxon>
        <taxon>Chaetocerotophycidae</taxon>
        <taxon>Chaetocerotales</taxon>
        <taxon>Chaetocerotaceae</taxon>
        <taxon>Chaetoceros</taxon>
    </lineage>
</organism>
<dbReference type="AlphaFoldDB" id="A0AAD3DAV0"/>
<dbReference type="GO" id="GO:0003677">
    <property type="term" value="F:DNA binding"/>
    <property type="evidence" value="ECO:0007669"/>
    <property type="project" value="InterPro"/>
</dbReference>
<reference evidence="3 4" key="1">
    <citation type="journal article" date="2021" name="Sci. Rep.">
        <title>The genome of the diatom Chaetoceros tenuissimus carries an ancient integrated fragment of an extant virus.</title>
        <authorList>
            <person name="Hongo Y."/>
            <person name="Kimura K."/>
            <person name="Takaki Y."/>
            <person name="Yoshida Y."/>
            <person name="Baba S."/>
            <person name="Kobayashi G."/>
            <person name="Nagasaki K."/>
            <person name="Hano T."/>
            <person name="Tomaru Y."/>
        </authorList>
    </citation>
    <scope>NUCLEOTIDE SEQUENCE [LARGE SCALE GENOMIC DNA]</scope>
    <source>
        <strain evidence="3 4">NIES-3715</strain>
    </source>
</reference>
<sequence>MANIHHEAVGNLVATADIVSNHIHAESTKTTYEGRLTKFIMFLYTNNKRNLLKQQLAEQLQPAYATDRRKKSTSFIACRNVIQKYLKRLNIDESTSSPINIEGEGENVLDFDTIALYFNTMQKKVVVNRKLALKFKKKIKELQKSASEDHDEEAARETNFVIPQADDNGEVPVNIRLEISSYDGFRSAISYLYTETGVDMKQDMKLRLARYIKGSARINLAAKTILGLKIVEGKSHMTLPVYELIAKKLFQSEKPEHIMAHTFFVLDWNLMKRAENIVDANISHIRWENDCLIFHFAKSKGHQDGSEEFLGPWHVYSNPLKPWLCPVLSLARYLFMYPDTFHGKSPLFEGNDTYSRYAKNFSKLLYDMEKELAELGVHPSELGSHSGRKGVGTLVAAGCTVAPPIVSICLRMGWSLGAVLGRYFKRGDAGDQHCGRCASLIDPCVKEFAVSCAYFDFSHCADESEKNVLKTDIEKFLNDRLPNEANPQAKHLVWYFFAAICKHYQYLDSNLHSASTFRESPFFKNVPVRFRNAAKIAYPWNKTEDTPSFTGIPPHVTILAQNEFIKKELLELKSIIPVSIGDELNQRGIGTTEFFTARIESLIGNLRKEMQDGHDAVMKKLESDGYQELRDTLEEGMMYDVVAEESEDEDITHGNEDIDGSEGNVRDRQSGEVQEPSRKKQKVVTVGLVQNKVTPLPPNFEFPKGMTCGQLVQNWFIGDSVRKILPYRRLEAGHFTHSDKKKEDNQKSLNQKMGRFMAVVQHYAEAENVWIHENDVVTMEKVHNIWEKIEWKHIRTKYLKEASRSTTKSWISLLNEMGRSGAFREDRASCKDDEEWKLSINNDTLTATEIRNDDRSHLRPHHGDNNE</sequence>
<evidence type="ECO:0000313" key="3">
    <source>
        <dbReference type="EMBL" id="GFH59856.1"/>
    </source>
</evidence>
<dbReference type="EMBL" id="BLLK01000069">
    <property type="protein sequence ID" value="GFH59856.1"/>
    <property type="molecule type" value="Genomic_DNA"/>
</dbReference>
<dbReference type="GO" id="GO:0015074">
    <property type="term" value="P:DNA integration"/>
    <property type="evidence" value="ECO:0007669"/>
    <property type="project" value="InterPro"/>
</dbReference>
<keyword evidence="1" id="KW-0233">DNA recombination</keyword>
<dbReference type="Gene3D" id="1.10.443.10">
    <property type="entry name" value="Intergrase catalytic core"/>
    <property type="match status" value="1"/>
</dbReference>
<name>A0AAD3DAV0_9STRA</name>
<accession>A0AAD3DAV0</accession>